<dbReference type="CDD" id="cd08993">
    <property type="entry name" value="GH130"/>
    <property type="match status" value="1"/>
</dbReference>
<dbReference type="PIRSF" id="PIRSF016202">
    <property type="entry name" value="PH1107"/>
    <property type="match status" value="1"/>
</dbReference>
<proteinExistence type="inferred from homology"/>
<sequence>MKTKKVAVNKRILVGKPLPNIPWEERPADSNALVWRHSGNPIIDLHPFANARSAYNSCAMPWGSGFIGVFRVDWLCMTPYLHLGRSPDGLKWELDPTPIRFEGADPLLGKPTFAYDPRLCKIGDKYYVTWCNSYYGSTIGQAWTKDFKTFHQLENAFLPYNRNGVLFPKKIGGKYAMLSRPMGLGMAVNYGDIFYSDSPDLTYWGKHRIVMTRGPRKWERVKIGPGPVPIETTEGWLLLYHGVSDTCDSFVYCMGAALLDLDEPWKVLYRCQFPIMSPEVIYETAGYVGNVVFPTAALTDSATGRIAIYYGAADTCTAVAYTKADELVAYVKKHATK</sequence>
<evidence type="ECO:0000256" key="1">
    <source>
        <dbReference type="ARBA" id="ARBA00022676"/>
    </source>
</evidence>
<name>A0A4Q1CAF7_9BACT</name>
<organism evidence="4 5">
    <name type="scientific">Oleiharenicola lentus</name>
    <dbReference type="NCBI Taxonomy" id="2508720"/>
    <lineage>
        <taxon>Bacteria</taxon>
        <taxon>Pseudomonadati</taxon>
        <taxon>Verrucomicrobiota</taxon>
        <taxon>Opitutia</taxon>
        <taxon>Opitutales</taxon>
        <taxon>Opitutaceae</taxon>
        <taxon>Oleiharenicola</taxon>
    </lineage>
</organism>
<dbReference type="AlphaFoldDB" id="A0A4Q1CAF7"/>
<evidence type="ECO:0000313" key="5">
    <source>
        <dbReference type="Proteomes" id="UP000290218"/>
    </source>
</evidence>
<accession>A0A4Q1CAF7</accession>
<comment type="similarity">
    <text evidence="3">Belongs to the glycosyl hydrolase 130 family.</text>
</comment>
<evidence type="ECO:0000256" key="3">
    <source>
        <dbReference type="ARBA" id="ARBA00024356"/>
    </source>
</evidence>
<dbReference type="PANTHER" id="PTHR34106:SF1">
    <property type="entry name" value="1,4-BETA-MANNOSYL-N-ACETYLGLUCOSAMINE PHOSPHORYLASE"/>
    <property type="match status" value="1"/>
</dbReference>
<dbReference type="GO" id="GO:0016757">
    <property type="term" value="F:glycosyltransferase activity"/>
    <property type="evidence" value="ECO:0007669"/>
    <property type="project" value="UniProtKB-KW"/>
</dbReference>
<reference evidence="4 5" key="1">
    <citation type="submission" date="2019-01" db="EMBL/GenBank/DDBJ databases">
        <title>Lacunisphaera sp. strain TWA-58.</title>
        <authorList>
            <person name="Chen W.-M."/>
        </authorList>
    </citation>
    <scope>NUCLEOTIDE SEQUENCE [LARGE SCALE GENOMIC DNA]</scope>
    <source>
        <strain evidence="4 5">TWA-58</strain>
    </source>
</reference>
<keyword evidence="1" id="KW-0328">Glycosyltransferase</keyword>
<protein>
    <submittedName>
        <fullName evidence="4">Glycosidase</fullName>
    </submittedName>
</protein>
<dbReference type="PANTHER" id="PTHR34106">
    <property type="entry name" value="GLYCOSIDASE"/>
    <property type="match status" value="1"/>
</dbReference>
<dbReference type="Pfam" id="PF04041">
    <property type="entry name" value="Glyco_hydro_130"/>
    <property type="match status" value="1"/>
</dbReference>
<dbReference type="GO" id="GO:0016798">
    <property type="term" value="F:hydrolase activity, acting on glycosyl bonds"/>
    <property type="evidence" value="ECO:0007669"/>
    <property type="project" value="UniProtKB-KW"/>
</dbReference>
<keyword evidence="4" id="KW-0378">Hydrolase</keyword>
<evidence type="ECO:0000256" key="2">
    <source>
        <dbReference type="ARBA" id="ARBA00022679"/>
    </source>
</evidence>
<keyword evidence="5" id="KW-1185">Reference proteome</keyword>
<comment type="caution">
    <text evidence="4">The sequence shown here is derived from an EMBL/GenBank/DDBJ whole genome shotgun (WGS) entry which is preliminary data.</text>
</comment>
<keyword evidence="4" id="KW-0326">Glycosidase</keyword>
<dbReference type="Proteomes" id="UP000290218">
    <property type="component" value="Unassembled WGS sequence"/>
</dbReference>
<dbReference type="OrthoDB" id="9759709at2"/>
<gene>
    <name evidence="4" type="ORF">ESB00_08575</name>
</gene>
<dbReference type="EMBL" id="SDHX01000001">
    <property type="protein sequence ID" value="RXK55918.1"/>
    <property type="molecule type" value="Genomic_DNA"/>
</dbReference>
<dbReference type="SUPFAM" id="SSF75005">
    <property type="entry name" value="Arabinanase/levansucrase/invertase"/>
    <property type="match status" value="1"/>
</dbReference>
<evidence type="ECO:0000313" key="4">
    <source>
        <dbReference type="EMBL" id="RXK55918.1"/>
    </source>
</evidence>
<keyword evidence="2" id="KW-0808">Transferase</keyword>
<dbReference type="Gene3D" id="2.115.10.20">
    <property type="entry name" value="Glycosyl hydrolase domain, family 43"/>
    <property type="match status" value="1"/>
</dbReference>
<dbReference type="InterPro" id="IPR023296">
    <property type="entry name" value="Glyco_hydro_beta-prop_sf"/>
</dbReference>
<dbReference type="InterPro" id="IPR007184">
    <property type="entry name" value="Mannoside_phosphorylase"/>
</dbReference>
<dbReference type="RefSeq" id="WP_129047285.1">
    <property type="nucleotide sequence ID" value="NZ_SDHX01000001.1"/>
</dbReference>